<evidence type="ECO:0000256" key="1">
    <source>
        <dbReference type="SAM" id="MobiDB-lite"/>
    </source>
</evidence>
<dbReference type="Proteomes" id="UP000823863">
    <property type="component" value="Unassembled WGS sequence"/>
</dbReference>
<reference evidence="2" key="2">
    <citation type="submission" date="2021-04" db="EMBL/GenBank/DDBJ databases">
        <authorList>
            <person name="Gilroy R."/>
        </authorList>
    </citation>
    <scope>NUCLEOTIDE SEQUENCE</scope>
    <source>
        <strain evidence="2">CHK198-12963</strain>
    </source>
</reference>
<dbReference type="EMBL" id="DWWB01000005">
    <property type="protein sequence ID" value="HJC65374.1"/>
    <property type="molecule type" value="Genomic_DNA"/>
</dbReference>
<reference evidence="2" key="1">
    <citation type="journal article" date="2021" name="PeerJ">
        <title>Extensive microbial diversity within the chicken gut microbiome revealed by metagenomics and culture.</title>
        <authorList>
            <person name="Gilroy R."/>
            <person name="Ravi A."/>
            <person name="Getino M."/>
            <person name="Pursley I."/>
            <person name="Horton D.L."/>
            <person name="Alikhan N.F."/>
            <person name="Baker D."/>
            <person name="Gharbi K."/>
            <person name="Hall N."/>
            <person name="Watson M."/>
            <person name="Adriaenssens E.M."/>
            <person name="Foster-Nyarko E."/>
            <person name="Jarju S."/>
            <person name="Secka A."/>
            <person name="Antonio M."/>
            <person name="Oren A."/>
            <person name="Chaudhuri R.R."/>
            <person name="La Ragione R."/>
            <person name="Hildebrand F."/>
            <person name="Pallen M.J."/>
        </authorList>
    </citation>
    <scope>NUCLEOTIDE SEQUENCE</scope>
    <source>
        <strain evidence="2">CHK198-12963</strain>
    </source>
</reference>
<gene>
    <name evidence="2" type="ORF">H9931_01460</name>
</gene>
<organism evidence="2 3">
    <name type="scientific">Candidatus Enterocloster excrementigallinarum</name>
    <dbReference type="NCBI Taxonomy" id="2838558"/>
    <lineage>
        <taxon>Bacteria</taxon>
        <taxon>Bacillati</taxon>
        <taxon>Bacillota</taxon>
        <taxon>Clostridia</taxon>
        <taxon>Lachnospirales</taxon>
        <taxon>Lachnospiraceae</taxon>
        <taxon>Enterocloster</taxon>
    </lineage>
</organism>
<protein>
    <submittedName>
        <fullName evidence="2">Uncharacterized protein</fullName>
    </submittedName>
</protein>
<name>A0A9D2PS32_9FIRM</name>
<proteinExistence type="predicted"/>
<dbReference type="AlphaFoldDB" id="A0A9D2PS32"/>
<evidence type="ECO:0000313" key="2">
    <source>
        <dbReference type="EMBL" id="HJC65374.1"/>
    </source>
</evidence>
<sequence length="48" mass="5368">MRNEPEKQVRGNRKGSMLREGAAPERVQKCAQLSAAQWQAVMKQAKNG</sequence>
<comment type="caution">
    <text evidence="2">The sequence shown here is derived from an EMBL/GenBank/DDBJ whole genome shotgun (WGS) entry which is preliminary data.</text>
</comment>
<accession>A0A9D2PS32</accession>
<feature type="region of interest" description="Disordered" evidence="1">
    <location>
        <begin position="1"/>
        <end position="23"/>
    </location>
</feature>
<evidence type="ECO:0000313" key="3">
    <source>
        <dbReference type="Proteomes" id="UP000823863"/>
    </source>
</evidence>